<reference evidence="1 2" key="1">
    <citation type="journal article" date="2020" name="Biotechnol. Biofuels">
        <title>New insights from the biogas microbiome by comprehensive genome-resolved metagenomics of nearly 1600 species originating from multiple anaerobic digesters.</title>
        <authorList>
            <person name="Campanaro S."/>
            <person name="Treu L."/>
            <person name="Rodriguez-R L.M."/>
            <person name="Kovalovszki A."/>
            <person name="Ziels R.M."/>
            <person name="Maus I."/>
            <person name="Zhu X."/>
            <person name="Kougias P.G."/>
            <person name="Basile A."/>
            <person name="Luo G."/>
            <person name="Schluter A."/>
            <person name="Konstantinidis K.T."/>
            <person name="Angelidaki I."/>
        </authorList>
    </citation>
    <scope>NUCLEOTIDE SEQUENCE [LARGE SCALE GENOMIC DNA]</scope>
    <source>
        <strain evidence="1">AS22ysBPME_79</strain>
    </source>
</reference>
<gene>
    <name evidence="1" type="ORF">GX950_02465</name>
</gene>
<comment type="caution">
    <text evidence="1">The sequence shown here is derived from an EMBL/GenBank/DDBJ whole genome shotgun (WGS) entry which is preliminary data.</text>
</comment>
<dbReference type="Proteomes" id="UP000526302">
    <property type="component" value="Unassembled WGS sequence"/>
</dbReference>
<protein>
    <submittedName>
        <fullName evidence="1">Uncharacterized protein</fullName>
    </submittedName>
</protein>
<dbReference type="AlphaFoldDB" id="A0A7K4BZM9"/>
<sequence>MGMGIIDKIKSMFKPKQEEEQVIRVGRTREEKEIQEENEPLYLRARKWREQKAQEEPLIKRGEYKKKY</sequence>
<proteinExistence type="predicted"/>
<evidence type="ECO:0000313" key="1">
    <source>
        <dbReference type="EMBL" id="NMA44652.1"/>
    </source>
</evidence>
<evidence type="ECO:0000313" key="2">
    <source>
        <dbReference type="Proteomes" id="UP000526302"/>
    </source>
</evidence>
<dbReference type="EMBL" id="JAAZKV010000018">
    <property type="protein sequence ID" value="NMA44652.1"/>
    <property type="molecule type" value="Genomic_DNA"/>
</dbReference>
<name>A0A7K4BZM9_9ARCH</name>
<organism evidence="1 2">
    <name type="scientific">Candidatus Iainarchaeum sp</name>
    <dbReference type="NCBI Taxonomy" id="3101447"/>
    <lineage>
        <taxon>Archaea</taxon>
        <taxon>Candidatus Iainarchaeota</taxon>
        <taxon>Candidatus Iainarchaeia</taxon>
        <taxon>Candidatus Iainarchaeales</taxon>
        <taxon>Candidatus Iainarchaeaceae</taxon>
        <taxon>Candidatus Iainarchaeum</taxon>
    </lineage>
</organism>
<accession>A0A7K4BZM9</accession>